<protein>
    <submittedName>
        <fullName evidence="2">Metal-binding protein</fullName>
    </submittedName>
</protein>
<dbReference type="Proteomes" id="UP000002313">
    <property type="component" value="Chromosome X"/>
</dbReference>
<organism evidence="2 3">
    <name type="scientific">Encephalitozoon intestinalis (strain ATCC 50506)</name>
    <name type="common">Microsporidian parasite</name>
    <name type="synonym">Septata intestinalis</name>
    <dbReference type="NCBI Taxonomy" id="876142"/>
    <lineage>
        <taxon>Eukaryota</taxon>
        <taxon>Fungi</taxon>
        <taxon>Fungi incertae sedis</taxon>
        <taxon>Microsporidia</taxon>
        <taxon>Unikaryonidae</taxon>
        <taxon>Encephalitozoon</taxon>
    </lineage>
</organism>
<dbReference type="Pfam" id="PF09814">
    <property type="entry name" value="HECT_2"/>
    <property type="match status" value="1"/>
</dbReference>
<dbReference type="InterPro" id="IPR019193">
    <property type="entry name" value="UBQ-conj_enz_E2-bd_prot"/>
</dbReference>
<evidence type="ECO:0000256" key="1">
    <source>
        <dbReference type="SAM" id="Phobius"/>
    </source>
</evidence>
<dbReference type="RefSeq" id="XP_003073729.1">
    <property type="nucleotide sequence ID" value="XM_003073683.1"/>
</dbReference>
<dbReference type="GeneID" id="9699434"/>
<evidence type="ECO:0000313" key="3">
    <source>
        <dbReference type="Proteomes" id="UP000002313"/>
    </source>
</evidence>
<gene>
    <name evidence="2" type="ORF">Eint_100430</name>
</gene>
<keyword evidence="1" id="KW-0472">Membrane</keyword>
<keyword evidence="1" id="KW-1133">Transmembrane helix</keyword>
<name>E0S9I4_ENCIT</name>
<dbReference type="EMBL" id="CP001951">
    <property type="protein sequence ID" value="ADM12369.1"/>
    <property type="molecule type" value="Genomic_DNA"/>
</dbReference>
<accession>E0S9I4</accession>
<dbReference type="HOGENOM" id="CLU_1085972_0_0_1"/>
<dbReference type="OrthoDB" id="66510at2759"/>
<sequence>MLELPPDTRKGFLYLVDREVFSKFKGYVDLDFLYEEDHGEVKVASVSVLEDSFMWSEGNEEKSALPSEFRCSHGNEITHKSLNLLPQEGWEELIDCWSCHNCEFRTMLDLKLRPREGGLLLSDFFFLVNDRDLPECCRKNDSSVRKLFYNEIEQEEFTHRALIYSYMNLHFRNKNVLLLEVNEKKYEIRYFYKTMLVSANGKSLEKKEAMKVGIKETDKLLEENKNINNFYSKLIWDAVTLGAVGITALGYGISFVTEK</sequence>
<dbReference type="VEuPathDB" id="MicrosporidiaDB:Eint_100430"/>
<evidence type="ECO:0000313" key="2">
    <source>
        <dbReference type="EMBL" id="ADM12369.1"/>
    </source>
</evidence>
<dbReference type="KEGG" id="ein:Eint_100430"/>
<proteinExistence type="predicted"/>
<keyword evidence="1" id="KW-0812">Transmembrane</keyword>
<keyword evidence="3" id="KW-1185">Reference proteome</keyword>
<reference evidence="2 3" key="2">
    <citation type="journal article" date="2012" name="Proc. Natl. Acad. Sci. U.S.A.">
        <title>Gain and loss of multiple functionally related, horizontally transferred genes in the reduced genomes of two microsporidian parasites.</title>
        <authorList>
            <person name="Pombert J.-F."/>
            <person name="Selman M."/>
            <person name="Burki F."/>
            <person name="Bardell F.T."/>
            <person name="Farinelli L."/>
            <person name="Solter L.F."/>
            <person name="Whitman D.W."/>
            <person name="Weiss L.M."/>
            <person name="Corradi N."/>
            <person name="Keeling P.J."/>
        </authorList>
    </citation>
    <scope>NUCLEOTIDE SEQUENCE [LARGE SCALE GENOMIC DNA]</scope>
    <source>
        <strain evidence="2 3">ATCC 50506</strain>
    </source>
</reference>
<reference evidence="2 3" key="1">
    <citation type="journal article" date="2010" name="Nat. Commun.">
        <title>The complete sequence of the smallest known nuclear genome from the microsporidian Encephalitozoon intestinalis.</title>
        <authorList>
            <person name="Corradi N."/>
            <person name="Pombert J.-F."/>
            <person name="Farinelli L."/>
            <person name="Didier E.S."/>
            <person name="Keeling P.J."/>
        </authorList>
    </citation>
    <scope>NUCLEOTIDE SEQUENCE [LARGE SCALE GENOMIC DNA]</scope>
    <source>
        <strain evidence="2 3">ATCC 50506</strain>
    </source>
</reference>
<feature type="transmembrane region" description="Helical" evidence="1">
    <location>
        <begin position="234"/>
        <end position="256"/>
    </location>
</feature>
<dbReference type="AlphaFoldDB" id="E0S9I4"/>